<accession>A0A0F7TM83</accession>
<dbReference type="Proteomes" id="UP000042958">
    <property type="component" value="Unassembled WGS sequence"/>
</dbReference>
<dbReference type="AlphaFoldDB" id="A0A0F7TM83"/>
<keyword evidence="4" id="KW-1185">Reference proteome</keyword>
<evidence type="ECO:0008006" key="5">
    <source>
        <dbReference type="Google" id="ProtNLM"/>
    </source>
</evidence>
<sequence>MHVPWTIALLMLSSQLVVASSSNDNSCGSCNAGYTCQAGTCVLDTARLTANPLPNITSDNPGGPIKTTGISASTESTSTVEAKTTTTTTAGETSNTGEVKSTSQAESHSSSPSLTSQVMSASSSSSAAAAASTSSGAATSLSMDLGSLVTWGFAWVIGLPLVV</sequence>
<evidence type="ECO:0000313" key="4">
    <source>
        <dbReference type="Proteomes" id="UP000042958"/>
    </source>
</evidence>
<evidence type="ECO:0000256" key="1">
    <source>
        <dbReference type="SAM" id="MobiDB-lite"/>
    </source>
</evidence>
<keyword evidence="2" id="KW-0732">Signal</keyword>
<evidence type="ECO:0000313" key="3">
    <source>
        <dbReference type="EMBL" id="CEJ57824.1"/>
    </source>
</evidence>
<dbReference type="OrthoDB" id="4367546at2759"/>
<feature type="compositionally biased region" description="Polar residues" evidence="1">
    <location>
        <begin position="97"/>
        <end position="118"/>
    </location>
</feature>
<name>A0A0F7TM83_PENBI</name>
<organism evidence="3 4">
    <name type="scientific">Penicillium brasilianum</name>
    <dbReference type="NCBI Taxonomy" id="104259"/>
    <lineage>
        <taxon>Eukaryota</taxon>
        <taxon>Fungi</taxon>
        <taxon>Dikarya</taxon>
        <taxon>Ascomycota</taxon>
        <taxon>Pezizomycotina</taxon>
        <taxon>Eurotiomycetes</taxon>
        <taxon>Eurotiomycetidae</taxon>
        <taxon>Eurotiales</taxon>
        <taxon>Aspergillaceae</taxon>
        <taxon>Penicillium</taxon>
    </lineage>
</organism>
<feature type="compositionally biased region" description="Low complexity" evidence="1">
    <location>
        <begin position="71"/>
        <end position="96"/>
    </location>
</feature>
<feature type="chain" id="PRO_5002522498" description="GPI anchored protein" evidence="2">
    <location>
        <begin position="20"/>
        <end position="163"/>
    </location>
</feature>
<feature type="region of interest" description="Disordered" evidence="1">
    <location>
        <begin position="53"/>
        <end position="118"/>
    </location>
</feature>
<gene>
    <name evidence="3" type="ORF">PMG11_06503</name>
</gene>
<dbReference type="EMBL" id="CDHK01000005">
    <property type="protein sequence ID" value="CEJ57824.1"/>
    <property type="molecule type" value="Genomic_DNA"/>
</dbReference>
<feature type="signal peptide" evidence="2">
    <location>
        <begin position="1"/>
        <end position="19"/>
    </location>
</feature>
<proteinExistence type="predicted"/>
<evidence type="ECO:0000256" key="2">
    <source>
        <dbReference type="SAM" id="SignalP"/>
    </source>
</evidence>
<protein>
    <recommendedName>
        <fullName evidence="5">GPI anchored protein</fullName>
    </recommendedName>
</protein>
<reference evidence="4" key="1">
    <citation type="journal article" date="2015" name="Genome Announc.">
        <title>Draft genome sequence of the fungus Penicillium brasilianum MG11.</title>
        <authorList>
            <person name="Horn F."/>
            <person name="Linde J."/>
            <person name="Mattern D.J."/>
            <person name="Walther G."/>
            <person name="Guthke R."/>
            <person name="Brakhage A.A."/>
            <person name="Valiante V."/>
        </authorList>
    </citation>
    <scope>NUCLEOTIDE SEQUENCE [LARGE SCALE GENOMIC DNA]</scope>
    <source>
        <strain evidence="4">MG11</strain>
    </source>
</reference>